<evidence type="ECO:0000313" key="2">
    <source>
        <dbReference type="Proteomes" id="UP000460666"/>
    </source>
</evidence>
<comment type="caution">
    <text evidence="1">The sequence shown here is derived from an EMBL/GenBank/DDBJ whole genome shotgun (WGS) entry which is preliminary data.</text>
</comment>
<gene>
    <name evidence="1" type="ORF">F2Z89_18310</name>
</gene>
<organism evidence="1 2">
    <name type="scientific">Bacteroides fragilis</name>
    <dbReference type="NCBI Taxonomy" id="817"/>
    <lineage>
        <taxon>Bacteria</taxon>
        <taxon>Pseudomonadati</taxon>
        <taxon>Bacteroidota</taxon>
        <taxon>Bacteroidia</taxon>
        <taxon>Bacteroidales</taxon>
        <taxon>Bacteroidaceae</taxon>
        <taxon>Bacteroides</taxon>
    </lineage>
</organism>
<name>A0A642EYC1_BACFG</name>
<dbReference type="AlphaFoldDB" id="A0A642EYC1"/>
<protein>
    <submittedName>
        <fullName evidence="1">Uncharacterized protein</fullName>
    </submittedName>
</protein>
<reference evidence="1 2" key="1">
    <citation type="journal article" date="2019" name="Nat. Med.">
        <title>A library of human gut bacterial isolates paired with longitudinal multiomics data enables mechanistic microbiome research.</title>
        <authorList>
            <person name="Poyet M."/>
            <person name="Groussin M."/>
            <person name="Gibbons S.M."/>
            <person name="Avila-Pacheco J."/>
            <person name="Jiang X."/>
            <person name="Kearney S.M."/>
            <person name="Perrotta A.R."/>
            <person name="Berdy B."/>
            <person name="Zhao S."/>
            <person name="Lieberman T.D."/>
            <person name="Swanson P.K."/>
            <person name="Smith M."/>
            <person name="Roesemann S."/>
            <person name="Alexander J.E."/>
            <person name="Rich S.A."/>
            <person name="Livny J."/>
            <person name="Vlamakis H."/>
            <person name="Clish C."/>
            <person name="Bullock K."/>
            <person name="Deik A."/>
            <person name="Scott J."/>
            <person name="Pierce K.A."/>
            <person name="Xavier R.J."/>
            <person name="Alm E.J."/>
        </authorList>
    </citation>
    <scope>NUCLEOTIDE SEQUENCE [LARGE SCALE GENOMIC DNA]</scope>
    <source>
        <strain evidence="1 2">BIOML-A46</strain>
    </source>
</reference>
<accession>A0A642EYC1</accession>
<dbReference type="Proteomes" id="UP000460666">
    <property type="component" value="Unassembled WGS sequence"/>
</dbReference>
<proteinExistence type="predicted"/>
<sequence length="345" mass="40983">MESKNIKRTLRHIKMVITEKDKRELLWTEKRIAYNNMWPKAGQWYSDVQQMLDEWLHEQGITQIFEPVKLSEGAKDILFPNAKLNKVFSGIVDIYDELPYRPDEGFNIAWRSLEIFMNHHRSIAWPKDNDKATHLMLRTVKELIMPLVNKDLRVKEMWERFLSEIPISVLRFAIMRCFTQHDLAITDKAEKVSERAKDILTKELYADIKAKYKLEETVKPDADVLRRSSLLLQKILRGEKVTVNNNEYMVDLEKRLLFMLSCVLYTYRCERFHGDYFSPFKSDMATLNTYAFSYYLLTFSYVYLWTLIHQFCEWQKLGEICSLANILAAAETMQERMKLMIKNGK</sequence>
<evidence type="ECO:0000313" key="1">
    <source>
        <dbReference type="EMBL" id="KAA4993377.1"/>
    </source>
</evidence>
<dbReference type="EMBL" id="VWCJ01000015">
    <property type="protein sequence ID" value="KAA4993377.1"/>
    <property type="molecule type" value="Genomic_DNA"/>
</dbReference>